<accession>A0ABU5XQB0</accession>
<keyword evidence="2" id="KW-1185">Reference proteome</keyword>
<reference evidence="1 2" key="1">
    <citation type="submission" date="2023-12" db="EMBL/GenBank/DDBJ databases">
        <title>Description of new species of Mycobacterium terrae complex isolated from sewage at the Sao Paulo Zoological Park Foundation in Brazil.</title>
        <authorList>
            <person name="Romagnoli C.L."/>
            <person name="Conceicao E.C."/>
            <person name="Machado E."/>
            <person name="Barreto L.B.P.F."/>
            <person name="Sharma A."/>
            <person name="Silva N.M."/>
            <person name="Marques L.E."/>
            <person name="Juliana M.A."/>
            <person name="Lourenco M.C.S."/>
            <person name="Digiampietri L.A."/>
            <person name="Suffys P.N."/>
            <person name="Viana-Niero C."/>
        </authorList>
    </citation>
    <scope>NUCLEOTIDE SEQUENCE [LARGE SCALE GENOMIC DNA]</scope>
    <source>
        <strain evidence="1 2">MYC340</strain>
    </source>
</reference>
<organism evidence="1 2">
    <name type="scientific">[Mycobacterium] nativiensis</name>
    <dbReference type="NCBI Taxonomy" id="2855503"/>
    <lineage>
        <taxon>Bacteria</taxon>
        <taxon>Bacillati</taxon>
        <taxon>Actinomycetota</taxon>
        <taxon>Actinomycetes</taxon>
        <taxon>Mycobacteriales</taxon>
        <taxon>Mycobacteriaceae</taxon>
        <taxon>Mycolicibacter</taxon>
    </lineage>
</organism>
<evidence type="ECO:0000313" key="1">
    <source>
        <dbReference type="EMBL" id="MEB3030103.1"/>
    </source>
</evidence>
<name>A0ABU5XQB0_9MYCO</name>
<dbReference type="RefSeq" id="WP_224973439.1">
    <property type="nucleotide sequence ID" value="NZ_JAYJJU010000001.1"/>
</dbReference>
<gene>
    <name evidence="1" type="ORF">KV113_00925</name>
</gene>
<evidence type="ECO:0000313" key="2">
    <source>
        <dbReference type="Proteomes" id="UP001298593"/>
    </source>
</evidence>
<proteinExistence type="predicted"/>
<comment type="caution">
    <text evidence="1">The sequence shown here is derived from an EMBL/GenBank/DDBJ whole genome shotgun (WGS) entry which is preliminary data.</text>
</comment>
<protein>
    <submittedName>
        <fullName evidence="1">Uncharacterized protein</fullName>
    </submittedName>
</protein>
<dbReference type="EMBL" id="JAYJJU010000001">
    <property type="protein sequence ID" value="MEB3030103.1"/>
    <property type="molecule type" value="Genomic_DNA"/>
</dbReference>
<sequence>MLLPVDLTAEQVIDRINTQIRLNAADAGDFVQRTRIDSLEHHSDGWCRWLAAYLPGPPGTFPTAITETQQHRDQLSDRTAPLKT</sequence>
<dbReference type="Proteomes" id="UP001298593">
    <property type="component" value="Unassembled WGS sequence"/>
</dbReference>